<dbReference type="EMBL" id="RDQH01000332">
    <property type="protein sequence ID" value="RXH96710.1"/>
    <property type="molecule type" value="Genomic_DNA"/>
</dbReference>
<gene>
    <name evidence="1" type="ORF">DVH24_009214</name>
</gene>
<protein>
    <submittedName>
        <fullName evidence="1">Uncharacterized protein</fullName>
    </submittedName>
</protein>
<accession>A0A498JME1</accession>
<comment type="caution">
    <text evidence="1">The sequence shown here is derived from an EMBL/GenBank/DDBJ whole genome shotgun (WGS) entry which is preliminary data.</text>
</comment>
<reference evidence="1 2" key="1">
    <citation type="submission" date="2018-10" db="EMBL/GenBank/DDBJ databases">
        <title>A high-quality apple genome assembly.</title>
        <authorList>
            <person name="Hu J."/>
        </authorList>
    </citation>
    <scope>NUCLEOTIDE SEQUENCE [LARGE SCALE GENOMIC DNA]</scope>
    <source>
        <strain evidence="2">cv. HFTH1</strain>
        <tissue evidence="1">Young leaf</tissue>
    </source>
</reference>
<proteinExistence type="predicted"/>
<evidence type="ECO:0000313" key="2">
    <source>
        <dbReference type="Proteomes" id="UP000290289"/>
    </source>
</evidence>
<keyword evidence="2" id="KW-1185">Reference proteome</keyword>
<organism evidence="1 2">
    <name type="scientific">Malus domestica</name>
    <name type="common">Apple</name>
    <name type="synonym">Pyrus malus</name>
    <dbReference type="NCBI Taxonomy" id="3750"/>
    <lineage>
        <taxon>Eukaryota</taxon>
        <taxon>Viridiplantae</taxon>
        <taxon>Streptophyta</taxon>
        <taxon>Embryophyta</taxon>
        <taxon>Tracheophyta</taxon>
        <taxon>Spermatophyta</taxon>
        <taxon>Magnoliopsida</taxon>
        <taxon>eudicotyledons</taxon>
        <taxon>Gunneridae</taxon>
        <taxon>Pentapetalae</taxon>
        <taxon>rosids</taxon>
        <taxon>fabids</taxon>
        <taxon>Rosales</taxon>
        <taxon>Rosaceae</taxon>
        <taxon>Amygdaloideae</taxon>
        <taxon>Maleae</taxon>
        <taxon>Malus</taxon>
    </lineage>
</organism>
<dbReference type="Proteomes" id="UP000290289">
    <property type="component" value="Chromosome 6"/>
</dbReference>
<evidence type="ECO:0000313" key="1">
    <source>
        <dbReference type="EMBL" id="RXH96710.1"/>
    </source>
</evidence>
<name>A0A498JME1_MALDO</name>
<sequence>MGDPLGSSRVSYHKQNREGVVGAQSGQYCAMTESSLGCGGGPDRDTYIFAPTFEMTMTTVELNKRAEMIKSNNQFSFERKILHSNGFYIATQNNKFQFQPTLYGGRFYAIPLPVPSCFVWSRDNKTKRNKLAETVNLNIMKMKMSRKQ</sequence>
<dbReference type="AlphaFoldDB" id="A0A498JME1"/>